<feature type="repeat" description="ANK" evidence="3">
    <location>
        <begin position="571"/>
        <end position="604"/>
    </location>
</feature>
<dbReference type="EMBL" id="NKCK01000036">
    <property type="protein sequence ID" value="RSM08163.1"/>
    <property type="molecule type" value="Genomic_DNA"/>
</dbReference>
<name>A0A428U1J0_9HYPO</name>
<proteinExistence type="predicted"/>
<dbReference type="InterPro" id="IPR008271">
    <property type="entry name" value="Ser/Thr_kinase_AS"/>
</dbReference>
<dbReference type="Gene3D" id="1.10.510.10">
    <property type="entry name" value="Transferase(Phosphotransferase) domain 1"/>
    <property type="match status" value="1"/>
</dbReference>
<keyword evidence="6" id="KW-1185">Reference proteome</keyword>
<keyword evidence="1" id="KW-0677">Repeat</keyword>
<dbReference type="SUPFAM" id="SSF56112">
    <property type="entry name" value="Protein kinase-like (PK-like)"/>
    <property type="match status" value="1"/>
</dbReference>
<dbReference type="SMART" id="SM00220">
    <property type="entry name" value="S_TKc"/>
    <property type="match status" value="1"/>
</dbReference>
<dbReference type="Proteomes" id="UP000287144">
    <property type="component" value="Unassembled WGS sequence"/>
</dbReference>
<gene>
    <name evidence="5" type="ORF">CEP52_004890</name>
</gene>
<dbReference type="InterPro" id="IPR036770">
    <property type="entry name" value="Ankyrin_rpt-contain_sf"/>
</dbReference>
<accession>A0A428U1J0</accession>
<dbReference type="PROSITE" id="PS00108">
    <property type="entry name" value="PROTEIN_KINASE_ST"/>
    <property type="match status" value="1"/>
</dbReference>
<dbReference type="Pfam" id="PF13637">
    <property type="entry name" value="Ank_4"/>
    <property type="match status" value="1"/>
</dbReference>
<dbReference type="SUPFAM" id="SSF48403">
    <property type="entry name" value="Ankyrin repeat"/>
    <property type="match status" value="1"/>
</dbReference>
<dbReference type="GO" id="GO:0005524">
    <property type="term" value="F:ATP binding"/>
    <property type="evidence" value="ECO:0007669"/>
    <property type="project" value="InterPro"/>
</dbReference>
<organism evidence="5 6">
    <name type="scientific">Fusarium oligoseptatum</name>
    <dbReference type="NCBI Taxonomy" id="2604345"/>
    <lineage>
        <taxon>Eukaryota</taxon>
        <taxon>Fungi</taxon>
        <taxon>Dikarya</taxon>
        <taxon>Ascomycota</taxon>
        <taxon>Pezizomycotina</taxon>
        <taxon>Sordariomycetes</taxon>
        <taxon>Hypocreomycetidae</taxon>
        <taxon>Hypocreales</taxon>
        <taxon>Nectriaceae</taxon>
        <taxon>Fusarium</taxon>
        <taxon>Fusarium solani species complex</taxon>
    </lineage>
</organism>
<evidence type="ECO:0000259" key="4">
    <source>
        <dbReference type="PROSITE" id="PS50011"/>
    </source>
</evidence>
<dbReference type="InterPro" id="IPR002110">
    <property type="entry name" value="Ankyrin_rpt"/>
</dbReference>
<protein>
    <recommendedName>
        <fullName evidence="4">Protein kinase domain-containing protein</fullName>
    </recommendedName>
</protein>
<reference evidence="5 6" key="1">
    <citation type="submission" date="2017-06" db="EMBL/GenBank/DDBJ databases">
        <title>Comparative genomic analysis of Ambrosia Fusariam Clade fungi.</title>
        <authorList>
            <person name="Stajich J.E."/>
            <person name="Carrillo J."/>
            <person name="Kijimoto T."/>
            <person name="Eskalen A."/>
            <person name="O'Donnell K."/>
            <person name="Kasson M."/>
        </authorList>
    </citation>
    <scope>NUCLEOTIDE SEQUENCE [LARGE SCALE GENOMIC DNA]</scope>
    <source>
        <strain evidence="5 6">NRRL62579</strain>
    </source>
</reference>
<evidence type="ECO:0000313" key="5">
    <source>
        <dbReference type="EMBL" id="RSM08163.1"/>
    </source>
</evidence>
<dbReference type="Gene3D" id="1.25.40.20">
    <property type="entry name" value="Ankyrin repeat-containing domain"/>
    <property type="match status" value="2"/>
</dbReference>
<dbReference type="STRING" id="1325735.A0A428U1J0"/>
<evidence type="ECO:0000256" key="2">
    <source>
        <dbReference type="ARBA" id="ARBA00023043"/>
    </source>
</evidence>
<dbReference type="InterPro" id="IPR000719">
    <property type="entry name" value="Prot_kinase_dom"/>
</dbReference>
<keyword evidence="2 3" id="KW-0040">ANK repeat</keyword>
<feature type="domain" description="Protein kinase" evidence="4">
    <location>
        <begin position="51"/>
        <end position="324"/>
    </location>
</feature>
<dbReference type="PANTHER" id="PTHR24198:SF165">
    <property type="entry name" value="ANKYRIN REPEAT-CONTAINING PROTEIN-RELATED"/>
    <property type="match status" value="1"/>
</dbReference>
<comment type="caution">
    <text evidence="5">The sequence shown here is derived from an EMBL/GenBank/DDBJ whole genome shotgun (WGS) entry which is preliminary data.</text>
</comment>
<evidence type="ECO:0000256" key="3">
    <source>
        <dbReference type="PROSITE-ProRule" id="PRU00023"/>
    </source>
</evidence>
<dbReference type="PANTHER" id="PTHR24198">
    <property type="entry name" value="ANKYRIN REPEAT AND PROTEIN KINASE DOMAIN-CONTAINING PROTEIN"/>
    <property type="match status" value="1"/>
</dbReference>
<dbReference type="Pfam" id="PF00023">
    <property type="entry name" value="Ank"/>
    <property type="match status" value="1"/>
</dbReference>
<dbReference type="Pfam" id="PF00069">
    <property type="entry name" value="Pkinase"/>
    <property type="match status" value="1"/>
</dbReference>
<dbReference type="PROSITE" id="PS50011">
    <property type="entry name" value="PROTEIN_KINASE_DOM"/>
    <property type="match status" value="1"/>
</dbReference>
<dbReference type="GO" id="GO:0004672">
    <property type="term" value="F:protein kinase activity"/>
    <property type="evidence" value="ECO:0007669"/>
    <property type="project" value="InterPro"/>
</dbReference>
<sequence>MPVISSFIREPETDGLNIDLACLDLDNVDKTTEDDSSGLTAPPETLSLVSFVDTLDVKQENLGDIKLAASRGRPEPGYSGPAFGQLPSEYIIGTGVSSTVMLLTPPEDIQPLRALENICKLKHIAWEDTSVLPILGLEFAHFGTLEDCLQDLRSYSSVARKSHLSLDIALGVAAIHSAGLVHGDLKPRNILVTRHASRDVVAQISDLTGVAAASSYGATEFAIGTPTWQSPEALRRHQDTDWQLTDVYSFGMVVATLWSAEGFIPPGGTFLDPHMQYQFDTDTKRRFIESVKLMPDEDEGIVSTLCRHQRNRKQMQDVLTDCFLPWAQAVGRDTPHLSTTATENQPSPACWNDNLVNAINVEYSSLTHRSAAFQANFFRALLAAGEEIKKSLPVDKLADLEEHTPYRGEELSRHINLIRSNIRPQSHRTRRIASALRSLSSSYIWGRGVDVDEQVGLEWYALAARLGNPLDQFMFCLLEEIAERRLSAELPRKLWCAIAMFDHGDVAASKYLKDNYPGLYASVEMSARMNRWSITNRLYISAMGEPNLQMGSSNVEIVHQRLDPYSVYGEDQRTALHLCAMAGEKAYIEYLLLEKQANINAITTANETPIFHAVRGGNLQVAKSKGVDPLPILSDLDNFDCYTALHRAIYHDARDIFLFLLKTFPSLVNIPTRNGFTPLHSAAMKTWPGYARELLSHDANPYAEVDDGFTPFEQALGMNPDSESAKEIADLIYRNSERYRLLGPSQEGKGLTAFDSLLPCRKLTADRVEWLVQKCGKVSSYRTLSLRKPIFVYLSTWKGLPSHKVANAQNAAVLETLVKTFSTEINDYGYIDENTRRTPLQLAASRDAHRCARRNQGDWPKMMPWEGNGVSPLEDNVMETTRHNGLSMVSTLQEFMILDSTYAVATGQRGQPGHYVQPTPEPPNGFGGQLQTKLKEGWENWKSTL</sequence>
<dbReference type="PROSITE" id="PS50088">
    <property type="entry name" value="ANK_REPEAT"/>
    <property type="match status" value="1"/>
</dbReference>
<dbReference type="AlphaFoldDB" id="A0A428U1J0"/>
<evidence type="ECO:0000256" key="1">
    <source>
        <dbReference type="ARBA" id="ARBA00022737"/>
    </source>
</evidence>
<evidence type="ECO:0000313" key="6">
    <source>
        <dbReference type="Proteomes" id="UP000287144"/>
    </source>
</evidence>
<dbReference type="SMART" id="SM00248">
    <property type="entry name" value="ANK"/>
    <property type="match status" value="3"/>
</dbReference>
<dbReference type="InterPro" id="IPR011009">
    <property type="entry name" value="Kinase-like_dom_sf"/>
</dbReference>